<keyword evidence="2" id="KW-1185">Reference proteome</keyword>
<protein>
    <submittedName>
        <fullName evidence="1">Uncharacterized protein</fullName>
    </submittedName>
</protein>
<dbReference type="AlphaFoldDB" id="A0A6A5VG38"/>
<proteinExistence type="predicted"/>
<name>A0A6A5VG38_9PLEO</name>
<evidence type="ECO:0000313" key="1">
    <source>
        <dbReference type="EMBL" id="KAF1974016.1"/>
    </source>
</evidence>
<sequence>MLEEVATGRIVCHDWSVISASNRPPSFRFPPTAGSIPPADLHRSHQNPNALARGTDVTVGSGPPAILRTFIYPVWHISSPSDAANFWPKIGATAENDEINAVALHSEFLFSTLSLLYNVISQFLTGHGFAGFIRWRASGHEGDASRAGAIFYILPLEEVR</sequence>
<reference evidence="1" key="1">
    <citation type="journal article" date="2020" name="Stud. Mycol.">
        <title>101 Dothideomycetes genomes: a test case for predicting lifestyles and emergence of pathogens.</title>
        <authorList>
            <person name="Haridas S."/>
            <person name="Albert R."/>
            <person name="Binder M."/>
            <person name="Bloem J."/>
            <person name="Labutti K."/>
            <person name="Salamov A."/>
            <person name="Andreopoulos B."/>
            <person name="Baker S."/>
            <person name="Barry K."/>
            <person name="Bills G."/>
            <person name="Bluhm B."/>
            <person name="Cannon C."/>
            <person name="Castanera R."/>
            <person name="Culley D."/>
            <person name="Daum C."/>
            <person name="Ezra D."/>
            <person name="Gonzalez J."/>
            <person name="Henrissat B."/>
            <person name="Kuo A."/>
            <person name="Liang C."/>
            <person name="Lipzen A."/>
            <person name="Lutzoni F."/>
            <person name="Magnuson J."/>
            <person name="Mondo S."/>
            <person name="Nolan M."/>
            <person name="Ohm R."/>
            <person name="Pangilinan J."/>
            <person name="Park H.-J."/>
            <person name="Ramirez L."/>
            <person name="Alfaro M."/>
            <person name="Sun H."/>
            <person name="Tritt A."/>
            <person name="Yoshinaga Y."/>
            <person name="Zwiers L.-H."/>
            <person name="Turgeon B."/>
            <person name="Goodwin S."/>
            <person name="Spatafora J."/>
            <person name="Crous P."/>
            <person name="Grigoriev I."/>
        </authorList>
    </citation>
    <scope>NUCLEOTIDE SEQUENCE</scope>
    <source>
        <strain evidence="1">CBS 107.79</strain>
    </source>
</reference>
<organism evidence="1 2">
    <name type="scientific">Bimuria novae-zelandiae CBS 107.79</name>
    <dbReference type="NCBI Taxonomy" id="1447943"/>
    <lineage>
        <taxon>Eukaryota</taxon>
        <taxon>Fungi</taxon>
        <taxon>Dikarya</taxon>
        <taxon>Ascomycota</taxon>
        <taxon>Pezizomycotina</taxon>
        <taxon>Dothideomycetes</taxon>
        <taxon>Pleosporomycetidae</taxon>
        <taxon>Pleosporales</taxon>
        <taxon>Massarineae</taxon>
        <taxon>Didymosphaeriaceae</taxon>
        <taxon>Bimuria</taxon>
    </lineage>
</organism>
<gene>
    <name evidence="1" type="ORF">BU23DRAFT_567808</name>
</gene>
<evidence type="ECO:0000313" key="2">
    <source>
        <dbReference type="Proteomes" id="UP000800036"/>
    </source>
</evidence>
<accession>A0A6A5VG38</accession>
<dbReference type="EMBL" id="ML976677">
    <property type="protein sequence ID" value="KAF1974016.1"/>
    <property type="molecule type" value="Genomic_DNA"/>
</dbReference>
<dbReference type="Proteomes" id="UP000800036">
    <property type="component" value="Unassembled WGS sequence"/>
</dbReference>